<evidence type="ECO:0000313" key="1">
    <source>
        <dbReference type="EMBL" id="OGK24520.1"/>
    </source>
</evidence>
<dbReference type="Proteomes" id="UP000177159">
    <property type="component" value="Unassembled WGS sequence"/>
</dbReference>
<organism evidence="1 2">
    <name type="scientific">Candidatus Roizmanbacteria bacterium RIFCSPHIGHO2_02_FULL_37_24</name>
    <dbReference type="NCBI Taxonomy" id="1802037"/>
    <lineage>
        <taxon>Bacteria</taxon>
        <taxon>Candidatus Roizmaniibacteriota</taxon>
    </lineage>
</organism>
<dbReference type="AlphaFoldDB" id="A0A1F7GZI6"/>
<name>A0A1F7GZI6_9BACT</name>
<accession>A0A1F7GZI6</accession>
<gene>
    <name evidence="1" type="ORF">A3C24_03145</name>
</gene>
<reference evidence="1 2" key="1">
    <citation type="journal article" date="2016" name="Nat. Commun.">
        <title>Thousands of microbial genomes shed light on interconnected biogeochemical processes in an aquifer system.</title>
        <authorList>
            <person name="Anantharaman K."/>
            <person name="Brown C.T."/>
            <person name="Hug L.A."/>
            <person name="Sharon I."/>
            <person name="Castelle C.J."/>
            <person name="Probst A.J."/>
            <person name="Thomas B.C."/>
            <person name="Singh A."/>
            <person name="Wilkins M.J."/>
            <person name="Karaoz U."/>
            <person name="Brodie E.L."/>
            <person name="Williams K.H."/>
            <person name="Hubbard S.S."/>
            <person name="Banfield J.F."/>
        </authorList>
    </citation>
    <scope>NUCLEOTIDE SEQUENCE [LARGE SCALE GENOMIC DNA]</scope>
</reference>
<protein>
    <submittedName>
        <fullName evidence="1">Uncharacterized protein</fullName>
    </submittedName>
</protein>
<sequence>MKQKHFYSHIVEIKDIHIKLDKLDLSIEEREELLFILESSMHNAVIDVVLSHLDKPDKKLFLSYIAAGDHKSIWKLLKEKAENIENKISDVLEKLKLDFHKDIDNVKI</sequence>
<comment type="caution">
    <text evidence="1">The sequence shown here is derived from an EMBL/GenBank/DDBJ whole genome shotgun (WGS) entry which is preliminary data.</text>
</comment>
<evidence type="ECO:0000313" key="2">
    <source>
        <dbReference type="Proteomes" id="UP000177159"/>
    </source>
</evidence>
<proteinExistence type="predicted"/>
<dbReference type="EMBL" id="MFZM01000006">
    <property type="protein sequence ID" value="OGK24520.1"/>
    <property type="molecule type" value="Genomic_DNA"/>
</dbReference>